<organism evidence="2">
    <name type="scientific">marine metagenome</name>
    <dbReference type="NCBI Taxonomy" id="408172"/>
    <lineage>
        <taxon>unclassified sequences</taxon>
        <taxon>metagenomes</taxon>
        <taxon>ecological metagenomes</taxon>
    </lineage>
</organism>
<feature type="non-terminal residue" evidence="2">
    <location>
        <position position="22"/>
    </location>
</feature>
<reference evidence="2" key="1">
    <citation type="submission" date="2018-05" db="EMBL/GenBank/DDBJ databases">
        <authorList>
            <person name="Lanie J.A."/>
            <person name="Ng W.-L."/>
            <person name="Kazmierczak K.M."/>
            <person name="Andrzejewski T.M."/>
            <person name="Davidsen T.M."/>
            <person name="Wayne K.J."/>
            <person name="Tettelin H."/>
            <person name="Glass J.I."/>
            <person name="Rusch D."/>
            <person name="Podicherti R."/>
            <person name="Tsui H.-C.T."/>
            <person name="Winkler M.E."/>
        </authorList>
    </citation>
    <scope>NUCLEOTIDE SEQUENCE</scope>
</reference>
<feature type="region of interest" description="Disordered" evidence="1">
    <location>
        <begin position="1"/>
        <end position="22"/>
    </location>
</feature>
<accession>A0A382MP99</accession>
<protein>
    <submittedName>
        <fullName evidence="2">Uncharacterized protein</fullName>
    </submittedName>
</protein>
<evidence type="ECO:0000256" key="1">
    <source>
        <dbReference type="SAM" id="MobiDB-lite"/>
    </source>
</evidence>
<evidence type="ECO:0000313" key="2">
    <source>
        <dbReference type="EMBL" id="SVC50536.1"/>
    </source>
</evidence>
<proteinExistence type="predicted"/>
<gene>
    <name evidence="2" type="ORF">METZ01_LOCUS303390</name>
</gene>
<sequence>MKDSNDSTRRINRRGMIKGTAA</sequence>
<dbReference type="AlphaFoldDB" id="A0A382MP99"/>
<name>A0A382MP99_9ZZZZ</name>
<dbReference type="EMBL" id="UINC01094902">
    <property type="protein sequence ID" value="SVC50536.1"/>
    <property type="molecule type" value="Genomic_DNA"/>
</dbReference>